<name>A0A5C3NTX5_9APHY</name>
<feature type="domain" description="BTB" evidence="2">
    <location>
        <begin position="32"/>
        <end position="106"/>
    </location>
</feature>
<keyword evidence="4" id="KW-1185">Reference proteome</keyword>
<dbReference type="InterPro" id="IPR000210">
    <property type="entry name" value="BTB/POZ_dom"/>
</dbReference>
<feature type="region of interest" description="Disordered" evidence="1">
    <location>
        <begin position="1"/>
        <end position="21"/>
    </location>
</feature>
<dbReference type="CDD" id="cd18186">
    <property type="entry name" value="BTB_POZ_ZBTB_KLHL-like"/>
    <property type="match status" value="1"/>
</dbReference>
<dbReference type="InterPro" id="IPR011333">
    <property type="entry name" value="SKP1/BTB/POZ_sf"/>
</dbReference>
<proteinExistence type="predicted"/>
<dbReference type="Proteomes" id="UP000308197">
    <property type="component" value="Unassembled WGS sequence"/>
</dbReference>
<evidence type="ECO:0000313" key="3">
    <source>
        <dbReference type="EMBL" id="TFK80785.1"/>
    </source>
</evidence>
<dbReference type="PROSITE" id="PS50097">
    <property type="entry name" value="BTB"/>
    <property type="match status" value="1"/>
</dbReference>
<evidence type="ECO:0000256" key="1">
    <source>
        <dbReference type="SAM" id="MobiDB-lite"/>
    </source>
</evidence>
<sequence>MEQASSSTKKPRGEDGLGGQAGLRKDEELWYEDGTIVVVAGNIEFRVYKGVLAAHSPVFADMFSLPQPQPTSVSQSLEEPQCCPVVSVNDSPEDLRLILKAILPNKDGRHVSFVQRRKGQRSSFDQISAYARLGHKYQIDHLVSQAVDYLKDHFTDHFDKWCKRDYVPEGFRTVHAIGVVNIARLTSCDSILPVALAVCCTLDAKHLLRGFKRQDGTREKLCEEDLVRCLRAKETLMQEASAALLKAFSSLLGYVCDNPVCRPGLHKLLNDIAADAGAVADEHPFRDWDNAGYADWFEGSPVCASCQDCLRKVLQAYQVLIWIRLPEIFGLKIEGWGLSAADSDSDSDTVW</sequence>
<dbReference type="AlphaFoldDB" id="A0A5C3NTX5"/>
<reference evidence="3 4" key="1">
    <citation type="journal article" date="2019" name="Nat. Ecol. Evol.">
        <title>Megaphylogeny resolves global patterns of mushroom evolution.</title>
        <authorList>
            <person name="Varga T."/>
            <person name="Krizsan K."/>
            <person name="Foldi C."/>
            <person name="Dima B."/>
            <person name="Sanchez-Garcia M."/>
            <person name="Sanchez-Ramirez S."/>
            <person name="Szollosi G.J."/>
            <person name="Szarkandi J.G."/>
            <person name="Papp V."/>
            <person name="Albert L."/>
            <person name="Andreopoulos W."/>
            <person name="Angelini C."/>
            <person name="Antonin V."/>
            <person name="Barry K.W."/>
            <person name="Bougher N.L."/>
            <person name="Buchanan P."/>
            <person name="Buyck B."/>
            <person name="Bense V."/>
            <person name="Catcheside P."/>
            <person name="Chovatia M."/>
            <person name="Cooper J."/>
            <person name="Damon W."/>
            <person name="Desjardin D."/>
            <person name="Finy P."/>
            <person name="Geml J."/>
            <person name="Haridas S."/>
            <person name="Hughes K."/>
            <person name="Justo A."/>
            <person name="Karasinski D."/>
            <person name="Kautmanova I."/>
            <person name="Kiss B."/>
            <person name="Kocsube S."/>
            <person name="Kotiranta H."/>
            <person name="LaButti K.M."/>
            <person name="Lechner B.E."/>
            <person name="Liimatainen K."/>
            <person name="Lipzen A."/>
            <person name="Lukacs Z."/>
            <person name="Mihaltcheva S."/>
            <person name="Morgado L.N."/>
            <person name="Niskanen T."/>
            <person name="Noordeloos M.E."/>
            <person name="Ohm R.A."/>
            <person name="Ortiz-Santana B."/>
            <person name="Ovrebo C."/>
            <person name="Racz N."/>
            <person name="Riley R."/>
            <person name="Savchenko A."/>
            <person name="Shiryaev A."/>
            <person name="Soop K."/>
            <person name="Spirin V."/>
            <person name="Szebenyi C."/>
            <person name="Tomsovsky M."/>
            <person name="Tulloss R.E."/>
            <person name="Uehling J."/>
            <person name="Grigoriev I.V."/>
            <person name="Vagvolgyi C."/>
            <person name="Papp T."/>
            <person name="Martin F.M."/>
            <person name="Miettinen O."/>
            <person name="Hibbett D.S."/>
            <person name="Nagy L.G."/>
        </authorList>
    </citation>
    <scope>NUCLEOTIDE SEQUENCE [LARGE SCALE GENOMIC DNA]</scope>
    <source>
        <strain evidence="3 4">HHB13444</strain>
    </source>
</reference>
<dbReference type="Gene3D" id="3.30.710.10">
    <property type="entry name" value="Potassium Channel Kv1.1, Chain A"/>
    <property type="match status" value="1"/>
</dbReference>
<dbReference type="Pfam" id="PF00651">
    <property type="entry name" value="BTB"/>
    <property type="match status" value="1"/>
</dbReference>
<dbReference type="EMBL" id="ML211707">
    <property type="protein sequence ID" value="TFK80785.1"/>
    <property type="molecule type" value="Genomic_DNA"/>
</dbReference>
<dbReference type="InParanoid" id="A0A5C3NTX5"/>
<protein>
    <recommendedName>
        <fullName evidence="2">BTB domain-containing protein</fullName>
    </recommendedName>
</protein>
<evidence type="ECO:0000313" key="4">
    <source>
        <dbReference type="Proteomes" id="UP000308197"/>
    </source>
</evidence>
<evidence type="ECO:0000259" key="2">
    <source>
        <dbReference type="PROSITE" id="PS50097"/>
    </source>
</evidence>
<accession>A0A5C3NTX5</accession>
<organism evidence="3 4">
    <name type="scientific">Polyporus arcularius HHB13444</name>
    <dbReference type="NCBI Taxonomy" id="1314778"/>
    <lineage>
        <taxon>Eukaryota</taxon>
        <taxon>Fungi</taxon>
        <taxon>Dikarya</taxon>
        <taxon>Basidiomycota</taxon>
        <taxon>Agaricomycotina</taxon>
        <taxon>Agaricomycetes</taxon>
        <taxon>Polyporales</taxon>
        <taxon>Polyporaceae</taxon>
        <taxon>Polyporus</taxon>
    </lineage>
</organism>
<dbReference type="SMART" id="SM00225">
    <property type="entry name" value="BTB"/>
    <property type="match status" value="1"/>
</dbReference>
<gene>
    <name evidence="3" type="ORF">K466DRAFT_503281</name>
</gene>
<dbReference type="STRING" id="1314778.A0A5C3NTX5"/>
<dbReference type="SUPFAM" id="SSF54695">
    <property type="entry name" value="POZ domain"/>
    <property type="match status" value="1"/>
</dbReference>